<comment type="caution">
    <text evidence="1">The sequence shown here is derived from an EMBL/GenBank/DDBJ whole genome shotgun (WGS) entry which is preliminary data.</text>
</comment>
<reference evidence="1 2" key="1">
    <citation type="journal article" date="2018" name="Nat. Genet.">
        <title>Extensive intraspecific gene order and gene structural variations between Mo17 and other maize genomes.</title>
        <authorList>
            <person name="Sun S."/>
            <person name="Zhou Y."/>
            <person name="Chen J."/>
            <person name="Shi J."/>
            <person name="Zhao H."/>
            <person name="Zhao H."/>
            <person name="Song W."/>
            <person name="Zhang M."/>
            <person name="Cui Y."/>
            <person name="Dong X."/>
            <person name="Liu H."/>
            <person name="Ma X."/>
            <person name="Jiao Y."/>
            <person name="Wang B."/>
            <person name="Wei X."/>
            <person name="Stein J.C."/>
            <person name="Glaubitz J.C."/>
            <person name="Lu F."/>
            <person name="Yu G."/>
            <person name="Liang C."/>
            <person name="Fengler K."/>
            <person name="Li B."/>
            <person name="Rafalski A."/>
            <person name="Schnable P.S."/>
            <person name="Ware D.H."/>
            <person name="Buckler E.S."/>
            <person name="Lai J."/>
        </authorList>
    </citation>
    <scope>NUCLEOTIDE SEQUENCE [LARGE SCALE GENOMIC DNA]</scope>
    <source>
        <strain evidence="2">cv. Missouri 17</strain>
        <tissue evidence="1">Seedling</tissue>
    </source>
</reference>
<dbReference type="EMBL" id="NCVQ01000006">
    <property type="protein sequence ID" value="PWZ21878.1"/>
    <property type="molecule type" value="Genomic_DNA"/>
</dbReference>
<organism evidence="1 2">
    <name type="scientific">Zea mays</name>
    <name type="common">Maize</name>
    <dbReference type="NCBI Taxonomy" id="4577"/>
    <lineage>
        <taxon>Eukaryota</taxon>
        <taxon>Viridiplantae</taxon>
        <taxon>Streptophyta</taxon>
        <taxon>Embryophyta</taxon>
        <taxon>Tracheophyta</taxon>
        <taxon>Spermatophyta</taxon>
        <taxon>Magnoliopsida</taxon>
        <taxon>Liliopsida</taxon>
        <taxon>Poales</taxon>
        <taxon>Poaceae</taxon>
        <taxon>PACMAD clade</taxon>
        <taxon>Panicoideae</taxon>
        <taxon>Andropogonodae</taxon>
        <taxon>Andropogoneae</taxon>
        <taxon>Tripsacinae</taxon>
        <taxon>Zea</taxon>
    </lineage>
</organism>
<proteinExistence type="predicted"/>
<evidence type="ECO:0000313" key="2">
    <source>
        <dbReference type="Proteomes" id="UP000251960"/>
    </source>
</evidence>
<gene>
    <name evidence="1" type="ORF">Zm00014a_028073</name>
</gene>
<accession>A0A3L6EMM3</accession>
<name>A0A3L6EMM3_MAIZE</name>
<dbReference type="AlphaFoldDB" id="A0A3L6EMM3"/>
<evidence type="ECO:0000313" key="1">
    <source>
        <dbReference type="EMBL" id="PWZ21878.1"/>
    </source>
</evidence>
<dbReference type="Proteomes" id="UP000251960">
    <property type="component" value="Chromosome 5"/>
</dbReference>
<protein>
    <submittedName>
        <fullName evidence="1">Uncharacterized protein</fullName>
    </submittedName>
</protein>
<sequence>MSTLDSLFLLNIMMCSVQEKK</sequence>